<dbReference type="InterPro" id="IPR050210">
    <property type="entry name" value="tRNA_Adenine-N(6)_MTase"/>
</dbReference>
<dbReference type="InterPro" id="IPR002052">
    <property type="entry name" value="DNA_methylase_N6_adenine_CS"/>
</dbReference>
<protein>
    <submittedName>
        <fullName evidence="2">tRNA1(Val) (Adenine(37)-N6)-methyltransferase</fullName>
    </submittedName>
</protein>
<dbReference type="PANTHER" id="PTHR47739">
    <property type="entry name" value="TRNA1(VAL) (ADENINE(37)-N6)-METHYLTRANSFERASE"/>
    <property type="match status" value="1"/>
</dbReference>
<sequence length="242" mass="27660">MGSTKKILILNQDDKKIKLIQRKDMFCVSLDTILLSNFIKIKPSTKTIIDFGTNNAVIPIILSAKFQGKVIGIEIQEPAVELALENIKLNDLEKRIVIVHEDIKIYAQREKEKFDLIVCNPPFFPLWDKSKVKAQPLKIPARHEVYINLEEIIASASKLLKGKGRLVMINSVERINETLVLLKKYQITPKKLQIVYPKINQAANVFLIEAGFLAKEGMIVLPPLICHNENNTYIDEIAKWYK</sequence>
<keyword evidence="3" id="KW-1185">Reference proteome</keyword>
<evidence type="ECO:0000259" key="1">
    <source>
        <dbReference type="Pfam" id="PF05175"/>
    </source>
</evidence>
<accession>A0ABM8JJZ8</accession>
<dbReference type="InterPro" id="IPR029063">
    <property type="entry name" value="SAM-dependent_MTases_sf"/>
</dbReference>
<dbReference type="Proteomes" id="UP001473424">
    <property type="component" value="Chromosome"/>
</dbReference>
<gene>
    <name evidence="2" type="ORF">SAP269_00230</name>
</gene>
<dbReference type="Gene3D" id="3.40.50.150">
    <property type="entry name" value="Vaccinia Virus protein VP39"/>
    <property type="match status" value="1"/>
</dbReference>
<organism evidence="2 3">
    <name type="scientific">Spiroplasma ixodetis</name>
    <dbReference type="NCBI Taxonomy" id="2141"/>
    <lineage>
        <taxon>Bacteria</taxon>
        <taxon>Bacillati</taxon>
        <taxon>Mycoplasmatota</taxon>
        <taxon>Mollicutes</taxon>
        <taxon>Entomoplasmatales</taxon>
        <taxon>Spiroplasmataceae</taxon>
        <taxon>Spiroplasma</taxon>
    </lineage>
</organism>
<dbReference type="SUPFAM" id="SSF53335">
    <property type="entry name" value="S-adenosyl-L-methionine-dependent methyltransferases"/>
    <property type="match status" value="1"/>
</dbReference>
<proteinExistence type="predicted"/>
<dbReference type="InterPro" id="IPR007848">
    <property type="entry name" value="Small_mtfrase_dom"/>
</dbReference>
<dbReference type="Pfam" id="PF05175">
    <property type="entry name" value="MTS"/>
    <property type="match status" value="1"/>
</dbReference>
<evidence type="ECO:0000313" key="3">
    <source>
        <dbReference type="Proteomes" id="UP001473424"/>
    </source>
</evidence>
<reference evidence="3" key="1">
    <citation type="journal article" date="2024" name="FEMS Microbiol. Lett.">
        <title>Genomic insights into Spiroplasma endosymbionts that induce male-killing and protective phenotypes in the pea aphid.</title>
        <authorList>
            <person name="Arai H."/>
            <person name="Legeai F."/>
            <person name="Kageyama D."/>
            <person name="Sugio A."/>
            <person name="Simon J.C."/>
        </authorList>
    </citation>
    <scope>NUCLEOTIDE SEQUENCE [LARGE SCALE GENOMIC DNA]</scope>
    <source>
        <strain evidence="3">sAp269</strain>
    </source>
</reference>
<dbReference type="EMBL" id="AP028955">
    <property type="protein sequence ID" value="BET37434.1"/>
    <property type="molecule type" value="Genomic_DNA"/>
</dbReference>
<dbReference type="PROSITE" id="PS00092">
    <property type="entry name" value="N6_MTASE"/>
    <property type="match status" value="1"/>
</dbReference>
<dbReference type="PANTHER" id="PTHR47739:SF1">
    <property type="entry name" value="TRNA1(VAL) (ADENINE(37)-N6)-METHYLTRANSFERASE"/>
    <property type="match status" value="1"/>
</dbReference>
<feature type="domain" description="Methyltransferase small" evidence="1">
    <location>
        <begin position="33"/>
        <end position="170"/>
    </location>
</feature>
<dbReference type="CDD" id="cd02440">
    <property type="entry name" value="AdoMet_MTases"/>
    <property type="match status" value="1"/>
</dbReference>
<evidence type="ECO:0000313" key="2">
    <source>
        <dbReference type="EMBL" id="BET37434.1"/>
    </source>
</evidence>
<dbReference type="RefSeq" id="WP_353306322.1">
    <property type="nucleotide sequence ID" value="NZ_AP028955.1"/>
</dbReference>
<name>A0ABM8JJZ8_9MOLU</name>